<reference evidence="1 2" key="1">
    <citation type="journal article" date="2011" name="J. Bacteriol.">
        <title>Complete genome sequence of Acidaminococcus intestini RYC-MR95, a Gram-negative bacterium from the phylum Firmicutes.</title>
        <authorList>
            <person name="D'Auria G."/>
            <person name="Galan J.C."/>
            <person name="Rodriguez-Alcayna M."/>
            <person name="Moya A."/>
            <person name="Baquero F."/>
            <person name="Latorre A."/>
        </authorList>
    </citation>
    <scope>NUCLEOTIDE SEQUENCE [LARGE SCALE GENOMIC DNA]</scope>
    <source>
        <strain evidence="1 2">RyC-MR95</strain>
    </source>
</reference>
<dbReference type="PATRIC" id="fig|568816.4.peg.1765"/>
<dbReference type="InParanoid" id="G4Q3W3"/>
<dbReference type="Proteomes" id="UP000007093">
    <property type="component" value="Chromosome"/>
</dbReference>
<dbReference type="KEGG" id="ain:Acin_1818"/>
<evidence type="ECO:0000313" key="1">
    <source>
        <dbReference type="EMBL" id="AEQ23029.1"/>
    </source>
</evidence>
<evidence type="ECO:0000313" key="2">
    <source>
        <dbReference type="Proteomes" id="UP000007093"/>
    </source>
</evidence>
<name>G4Q3W3_ACIIR</name>
<dbReference type="AlphaFoldDB" id="G4Q3W3"/>
<gene>
    <name evidence="1" type="ordered locus">Acin_1818</name>
</gene>
<dbReference type="EMBL" id="CP003058">
    <property type="protein sequence ID" value="AEQ23029.1"/>
    <property type="molecule type" value="Genomic_DNA"/>
</dbReference>
<proteinExistence type="predicted"/>
<keyword evidence="2" id="KW-1185">Reference proteome</keyword>
<accession>G4Q3W3</accession>
<dbReference type="HOGENOM" id="CLU_3057501_0_0_9"/>
<protein>
    <submittedName>
        <fullName evidence="1">Uncharacterized protein</fullName>
    </submittedName>
</protein>
<organism evidence="1 2">
    <name type="scientific">Acidaminococcus intestini (strain RyC-MR95)</name>
    <dbReference type="NCBI Taxonomy" id="568816"/>
    <lineage>
        <taxon>Bacteria</taxon>
        <taxon>Bacillati</taxon>
        <taxon>Bacillota</taxon>
        <taxon>Negativicutes</taxon>
        <taxon>Acidaminococcales</taxon>
        <taxon>Acidaminococcaceae</taxon>
        <taxon>Acidaminococcus</taxon>
    </lineage>
</organism>
<sequence length="53" mass="5766">MNPDGTAIVTVGVRSYCVHWATKFDGPILADYKVIANSCPSLRKMGFMDFLGA</sequence>